<name>A0A061GZ57_THECC</name>
<evidence type="ECO:0000313" key="9">
    <source>
        <dbReference type="EMBL" id="EOY34642.1"/>
    </source>
</evidence>
<evidence type="ECO:0000256" key="4">
    <source>
        <dbReference type="ARBA" id="ARBA00022980"/>
    </source>
</evidence>
<feature type="compositionally biased region" description="Low complexity" evidence="8">
    <location>
        <begin position="87"/>
        <end position="96"/>
    </location>
</feature>
<comment type="similarity">
    <text evidence="2">Belongs to the mitochondrion-specific ribosomal protein mS29 family.</text>
</comment>
<organism evidence="9 10">
    <name type="scientific">Theobroma cacao</name>
    <name type="common">Cacao</name>
    <name type="synonym">Cocoa</name>
    <dbReference type="NCBI Taxonomy" id="3641"/>
    <lineage>
        <taxon>Eukaryota</taxon>
        <taxon>Viridiplantae</taxon>
        <taxon>Streptophyta</taxon>
        <taxon>Embryophyta</taxon>
        <taxon>Tracheophyta</taxon>
        <taxon>Spermatophyta</taxon>
        <taxon>Magnoliopsida</taxon>
        <taxon>eudicotyledons</taxon>
        <taxon>Gunneridae</taxon>
        <taxon>Pentapetalae</taxon>
        <taxon>rosids</taxon>
        <taxon>malvids</taxon>
        <taxon>Malvales</taxon>
        <taxon>Malvaceae</taxon>
        <taxon>Byttnerioideae</taxon>
        <taxon>Theobroma</taxon>
    </lineage>
</organism>
<evidence type="ECO:0000256" key="1">
    <source>
        <dbReference type="ARBA" id="ARBA00004173"/>
    </source>
</evidence>
<evidence type="ECO:0000256" key="3">
    <source>
        <dbReference type="ARBA" id="ARBA00022946"/>
    </source>
</evidence>
<keyword evidence="5" id="KW-0496">Mitochondrion</keyword>
<feature type="compositionally biased region" description="Low complexity" evidence="8">
    <location>
        <begin position="108"/>
        <end position="121"/>
    </location>
</feature>
<feature type="region of interest" description="Disordered" evidence="8">
    <location>
        <begin position="61"/>
        <end position="129"/>
    </location>
</feature>
<dbReference type="InterPro" id="IPR019368">
    <property type="entry name" value="Ribosomal_mS29"/>
</dbReference>
<accession>A0A061GZ57</accession>
<protein>
    <recommendedName>
        <fullName evidence="7">Small ribosomal subunit protein mS29</fullName>
    </recommendedName>
</protein>
<comment type="subcellular location">
    <subcellularLocation>
        <location evidence="1">Mitochondrion</location>
    </subcellularLocation>
</comment>
<dbReference type="STRING" id="3641.A0A061GZ57"/>
<dbReference type="HOGENOM" id="CLU_032434_1_0_1"/>
<dbReference type="Proteomes" id="UP000026915">
    <property type="component" value="Chromosome 9"/>
</dbReference>
<dbReference type="eggNOG" id="KOG3928">
    <property type="taxonomic scope" value="Eukaryota"/>
</dbReference>
<keyword evidence="6" id="KW-0687">Ribonucleoprotein</keyword>
<dbReference type="InParanoid" id="A0A061GZ57"/>
<evidence type="ECO:0000256" key="6">
    <source>
        <dbReference type="ARBA" id="ARBA00023274"/>
    </source>
</evidence>
<dbReference type="OMA" id="VSHYYLR"/>
<dbReference type="PANTHER" id="PTHR12810:SF0">
    <property type="entry name" value="SMALL RIBOSOMAL SUBUNIT PROTEIN MS29"/>
    <property type="match status" value="1"/>
</dbReference>
<dbReference type="PANTHER" id="PTHR12810">
    <property type="entry name" value="MITOCHONDRIAL 28S RIBOSOMAL PROTEIN S29"/>
    <property type="match status" value="1"/>
</dbReference>
<reference evidence="9 10" key="1">
    <citation type="journal article" date="2013" name="Genome Biol.">
        <title>The genome sequence of the most widely cultivated cacao type and its use to identify candidate genes regulating pod color.</title>
        <authorList>
            <person name="Motamayor J.C."/>
            <person name="Mockaitis K."/>
            <person name="Schmutz J."/>
            <person name="Haiminen N."/>
            <person name="Iii D.L."/>
            <person name="Cornejo O."/>
            <person name="Findley S.D."/>
            <person name="Zheng P."/>
            <person name="Utro F."/>
            <person name="Royaert S."/>
            <person name="Saski C."/>
            <person name="Jenkins J."/>
            <person name="Podicheti R."/>
            <person name="Zhao M."/>
            <person name="Scheffler B.E."/>
            <person name="Stack J.C."/>
            <person name="Feltus F.A."/>
            <person name="Mustiga G.M."/>
            <person name="Amores F."/>
            <person name="Phillips W."/>
            <person name="Marelli J.P."/>
            <person name="May G.D."/>
            <person name="Shapiro H."/>
            <person name="Ma J."/>
            <person name="Bustamante C.D."/>
            <person name="Schnell R.J."/>
            <person name="Main D."/>
            <person name="Gilbert D."/>
            <person name="Parida L."/>
            <person name="Kuhn D.N."/>
        </authorList>
    </citation>
    <scope>NUCLEOTIDE SEQUENCE [LARGE SCALE GENOMIC DNA]</scope>
    <source>
        <strain evidence="10">cv. Matina 1-6</strain>
    </source>
</reference>
<proteinExistence type="inferred from homology"/>
<evidence type="ECO:0000256" key="5">
    <source>
        <dbReference type="ARBA" id="ARBA00023128"/>
    </source>
</evidence>
<keyword evidence="3" id="KW-0809">Transit peptide</keyword>
<evidence type="ECO:0000256" key="7">
    <source>
        <dbReference type="ARBA" id="ARBA00035140"/>
    </source>
</evidence>
<dbReference type="Pfam" id="PF10236">
    <property type="entry name" value="DAP3"/>
    <property type="match status" value="1"/>
</dbReference>
<sequence>MNEERRTNQTKLGLQLMKFGLSMFASGKNLTSPKTSDSAAQAQKARVYSFTDKEMLRSIAKQATLWKPRRDGIIPQPPTHLRSKPYSSKNTKASLTKAKKADAKSKSKTTGSSSAAASTAGEEFESAGADDFEAARARRLFEDEKDPSLDLGPKGRPLFTSTPSLSQLTRKDACLYMKFSEKGLKEVLPEGLPMGMVTEFKESMRPALLVRQSFLDLRDNFRRIVDPPMWSSHTKAPKARKQVVLDGPVSCGKSIALAMLVHWARDEGWLVLYAPRGREWTHGGFFYKNPGTGLWDTPVQAENVLKDFLKSNESHFQRLPCQIFDPIPLGEGAGVGWMKGVESMALPEGSTLYDLVQMGIKYSHAAVGVVVRLRKELSLVKDVPVLIAIDQYNNWFTFSEYEEPVTVRSCRPIHARELAVVNAFRSMMHDDMMVGAFSHSTAVGKLRKDLPDVPVDARVNLPRYSLDEADTVSHYYLRQRLVRREAFSEENWKKVYYLSNGNGAEMRWLIPLMR</sequence>
<dbReference type="FunCoup" id="A0A061GZ57">
    <property type="interactions" value="2803"/>
</dbReference>
<gene>
    <name evidence="9" type="ORF">TCM_042246</name>
</gene>
<dbReference type="GO" id="GO:0005763">
    <property type="term" value="C:mitochondrial small ribosomal subunit"/>
    <property type="evidence" value="ECO:0000318"/>
    <property type="project" value="GO_Central"/>
</dbReference>
<dbReference type="Gramene" id="EOY34642">
    <property type="protein sequence ID" value="EOY34642"/>
    <property type="gene ID" value="TCM_042246"/>
</dbReference>
<dbReference type="GO" id="GO:0003735">
    <property type="term" value="F:structural constituent of ribosome"/>
    <property type="evidence" value="ECO:0000318"/>
    <property type="project" value="GO_Central"/>
</dbReference>
<keyword evidence="4 9" id="KW-0689">Ribosomal protein</keyword>
<dbReference type="AlphaFoldDB" id="A0A061GZ57"/>
<keyword evidence="10" id="KW-1185">Reference proteome</keyword>
<dbReference type="EMBL" id="CM001887">
    <property type="protein sequence ID" value="EOY34642.1"/>
    <property type="molecule type" value="Genomic_DNA"/>
</dbReference>
<evidence type="ECO:0000256" key="8">
    <source>
        <dbReference type="SAM" id="MobiDB-lite"/>
    </source>
</evidence>
<feature type="region of interest" description="Disordered" evidence="8">
    <location>
        <begin position="143"/>
        <end position="163"/>
    </location>
</feature>
<evidence type="ECO:0000256" key="2">
    <source>
        <dbReference type="ARBA" id="ARBA00009863"/>
    </source>
</evidence>
<evidence type="ECO:0000313" key="10">
    <source>
        <dbReference type="Proteomes" id="UP000026915"/>
    </source>
</evidence>